<organism evidence="1 2">
    <name type="scientific">Dreissena polymorpha</name>
    <name type="common">Zebra mussel</name>
    <name type="synonym">Mytilus polymorpha</name>
    <dbReference type="NCBI Taxonomy" id="45954"/>
    <lineage>
        <taxon>Eukaryota</taxon>
        <taxon>Metazoa</taxon>
        <taxon>Spiralia</taxon>
        <taxon>Lophotrochozoa</taxon>
        <taxon>Mollusca</taxon>
        <taxon>Bivalvia</taxon>
        <taxon>Autobranchia</taxon>
        <taxon>Heteroconchia</taxon>
        <taxon>Euheterodonta</taxon>
        <taxon>Imparidentia</taxon>
        <taxon>Neoheterodontei</taxon>
        <taxon>Myida</taxon>
        <taxon>Dreissenoidea</taxon>
        <taxon>Dreissenidae</taxon>
        <taxon>Dreissena</taxon>
    </lineage>
</organism>
<dbReference type="EMBL" id="JAIWYP010000008">
    <property type="protein sequence ID" value="KAH3782625.1"/>
    <property type="molecule type" value="Genomic_DNA"/>
</dbReference>
<dbReference type="AlphaFoldDB" id="A0A9D4ERA8"/>
<keyword evidence="2" id="KW-1185">Reference proteome</keyword>
<reference evidence="1" key="2">
    <citation type="submission" date="2020-11" db="EMBL/GenBank/DDBJ databases">
        <authorList>
            <person name="McCartney M.A."/>
            <person name="Auch B."/>
            <person name="Kono T."/>
            <person name="Mallez S."/>
            <person name="Becker A."/>
            <person name="Gohl D.M."/>
            <person name="Silverstein K.A.T."/>
            <person name="Koren S."/>
            <person name="Bechman K.B."/>
            <person name="Herman A."/>
            <person name="Abrahante J.E."/>
            <person name="Garbe J."/>
        </authorList>
    </citation>
    <scope>NUCLEOTIDE SEQUENCE</scope>
    <source>
        <strain evidence="1">Duluth1</strain>
        <tissue evidence="1">Whole animal</tissue>
    </source>
</reference>
<protein>
    <submittedName>
        <fullName evidence="1">Uncharacterized protein</fullName>
    </submittedName>
</protein>
<name>A0A9D4ERA8_DREPO</name>
<evidence type="ECO:0000313" key="2">
    <source>
        <dbReference type="Proteomes" id="UP000828390"/>
    </source>
</evidence>
<dbReference type="Proteomes" id="UP000828390">
    <property type="component" value="Unassembled WGS sequence"/>
</dbReference>
<sequence length="59" mass="6915">MSNKSEIQQESKRRSMREGANDIYLLYDEMDTSLVMPFAEHLSLFYKVFDPHTDGAQSR</sequence>
<accession>A0A9D4ERA8</accession>
<gene>
    <name evidence="1" type="ORF">DPMN_160544</name>
</gene>
<evidence type="ECO:0000313" key="1">
    <source>
        <dbReference type="EMBL" id="KAH3782625.1"/>
    </source>
</evidence>
<proteinExistence type="predicted"/>
<reference evidence="1" key="1">
    <citation type="journal article" date="2019" name="bioRxiv">
        <title>The Genome of the Zebra Mussel, Dreissena polymorpha: A Resource for Invasive Species Research.</title>
        <authorList>
            <person name="McCartney M.A."/>
            <person name="Auch B."/>
            <person name="Kono T."/>
            <person name="Mallez S."/>
            <person name="Zhang Y."/>
            <person name="Obille A."/>
            <person name="Becker A."/>
            <person name="Abrahante J.E."/>
            <person name="Garbe J."/>
            <person name="Badalamenti J.P."/>
            <person name="Herman A."/>
            <person name="Mangelson H."/>
            <person name="Liachko I."/>
            <person name="Sullivan S."/>
            <person name="Sone E.D."/>
            <person name="Koren S."/>
            <person name="Silverstein K.A.T."/>
            <person name="Beckman K.B."/>
            <person name="Gohl D.M."/>
        </authorList>
    </citation>
    <scope>NUCLEOTIDE SEQUENCE</scope>
    <source>
        <strain evidence="1">Duluth1</strain>
        <tissue evidence="1">Whole animal</tissue>
    </source>
</reference>
<comment type="caution">
    <text evidence="1">The sequence shown here is derived from an EMBL/GenBank/DDBJ whole genome shotgun (WGS) entry which is preliminary data.</text>
</comment>